<proteinExistence type="predicted"/>
<dbReference type="GO" id="GO:0003700">
    <property type="term" value="F:DNA-binding transcription factor activity"/>
    <property type="evidence" value="ECO:0007669"/>
    <property type="project" value="TreeGrafter"/>
</dbReference>
<accession>A0A6G8AP69</accession>
<sequence length="146" mass="16160">MAFSTKVSVATHILTLIYLEGEKGITSDEIAGSIQTNPALVRKLLSQLKKGGLIESSPGPVPTRLASKPEDMTLYQIYMAVEAPRDIFLLHEDTSQECIVGRNIQESLKGYVGQIEDRLNEELKTITLADVIKNIAKFEKEKISNN</sequence>
<dbReference type="Gene3D" id="1.10.10.10">
    <property type="entry name" value="Winged helix-like DNA-binding domain superfamily/Winged helix DNA-binding domain"/>
    <property type="match status" value="1"/>
</dbReference>
<organism evidence="1 2">
    <name type="scientific">Vagococcus coleopterorum</name>
    <dbReference type="NCBI Taxonomy" id="2714946"/>
    <lineage>
        <taxon>Bacteria</taxon>
        <taxon>Bacillati</taxon>
        <taxon>Bacillota</taxon>
        <taxon>Bacilli</taxon>
        <taxon>Lactobacillales</taxon>
        <taxon>Enterococcaceae</taxon>
        <taxon>Vagococcus</taxon>
    </lineage>
</organism>
<dbReference type="InterPro" id="IPR036390">
    <property type="entry name" value="WH_DNA-bd_sf"/>
</dbReference>
<dbReference type="KEGG" id="vah:G7081_06805"/>
<dbReference type="EMBL" id="CP049886">
    <property type="protein sequence ID" value="QIL46796.1"/>
    <property type="molecule type" value="Genomic_DNA"/>
</dbReference>
<evidence type="ECO:0000313" key="2">
    <source>
        <dbReference type="Proteomes" id="UP000500890"/>
    </source>
</evidence>
<dbReference type="PANTHER" id="PTHR33221">
    <property type="entry name" value="WINGED HELIX-TURN-HELIX TRANSCRIPTIONAL REGULATOR, RRF2 FAMILY"/>
    <property type="match status" value="1"/>
</dbReference>
<evidence type="ECO:0000313" key="1">
    <source>
        <dbReference type="EMBL" id="QIL46796.1"/>
    </source>
</evidence>
<keyword evidence="2" id="KW-1185">Reference proteome</keyword>
<dbReference type="Proteomes" id="UP000500890">
    <property type="component" value="Chromosome"/>
</dbReference>
<dbReference type="Pfam" id="PF02082">
    <property type="entry name" value="Rrf2"/>
    <property type="match status" value="1"/>
</dbReference>
<dbReference type="InterPro" id="IPR036388">
    <property type="entry name" value="WH-like_DNA-bd_sf"/>
</dbReference>
<reference evidence="1 2" key="1">
    <citation type="submission" date="2020-03" db="EMBL/GenBank/DDBJ databases">
        <title>Vagococcus sp. nov., isolated from beetles.</title>
        <authorList>
            <person name="Hyun D.-W."/>
            <person name="Bae J.-W."/>
        </authorList>
    </citation>
    <scope>NUCLEOTIDE SEQUENCE [LARGE SCALE GENOMIC DNA]</scope>
    <source>
        <strain evidence="1 2">HDW17A</strain>
    </source>
</reference>
<dbReference type="RefSeq" id="WP_166008184.1">
    <property type="nucleotide sequence ID" value="NZ_CP049886.1"/>
</dbReference>
<name>A0A6G8AP69_9ENTE</name>
<dbReference type="PANTHER" id="PTHR33221:SF15">
    <property type="entry name" value="HTH-TYPE TRANSCRIPTIONAL REGULATOR YWGB-RELATED"/>
    <property type="match status" value="1"/>
</dbReference>
<dbReference type="PROSITE" id="PS51197">
    <property type="entry name" value="HTH_RRF2_2"/>
    <property type="match status" value="1"/>
</dbReference>
<dbReference type="GO" id="GO:0005829">
    <property type="term" value="C:cytosol"/>
    <property type="evidence" value="ECO:0007669"/>
    <property type="project" value="TreeGrafter"/>
</dbReference>
<dbReference type="SUPFAM" id="SSF46785">
    <property type="entry name" value="Winged helix' DNA-binding domain"/>
    <property type="match status" value="1"/>
</dbReference>
<gene>
    <name evidence="1" type="ORF">G7081_06805</name>
</gene>
<protein>
    <submittedName>
        <fullName evidence="1">Rrf2 family transcriptional regulator</fullName>
    </submittedName>
</protein>
<dbReference type="AlphaFoldDB" id="A0A6G8AP69"/>
<dbReference type="InterPro" id="IPR000944">
    <property type="entry name" value="Tscrpt_reg_Rrf2"/>
</dbReference>